<protein>
    <recommendedName>
        <fullName evidence="5">Protein FAM98A</fullName>
    </recommendedName>
</protein>
<feature type="compositionally biased region" description="Polar residues" evidence="2">
    <location>
        <begin position="278"/>
        <end position="290"/>
    </location>
</feature>
<dbReference type="EMBL" id="OU963868">
    <property type="protein sequence ID" value="CAH0393310.1"/>
    <property type="molecule type" value="Genomic_DNA"/>
</dbReference>
<feature type="compositionally biased region" description="Basic residues" evidence="2">
    <location>
        <begin position="580"/>
        <end position="594"/>
    </location>
</feature>
<evidence type="ECO:0000313" key="4">
    <source>
        <dbReference type="Proteomes" id="UP001152759"/>
    </source>
</evidence>
<dbReference type="Proteomes" id="UP001152759">
    <property type="component" value="Chromosome 7"/>
</dbReference>
<gene>
    <name evidence="3" type="ORF">BEMITA_LOCUS11731</name>
</gene>
<comment type="similarity">
    <text evidence="1">Belongs to the FAM98 family.</text>
</comment>
<feature type="compositionally biased region" description="Low complexity" evidence="2">
    <location>
        <begin position="315"/>
        <end position="332"/>
    </location>
</feature>
<evidence type="ECO:0000256" key="2">
    <source>
        <dbReference type="SAM" id="MobiDB-lite"/>
    </source>
</evidence>
<feature type="region of interest" description="Disordered" evidence="2">
    <location>
        <begin position="553"/>
        <end position="594"/>
    </location>
</feature>
<feature type="compositionally biased region" description="Low complexity" evidence="2">
    <location>
        <begin position="400"/>
        <end position="415"/>
    </location>
</feature>
<dbReference type="KEGG" id="btab:109032054"/>
<dbReference type="AlphaFoldDB" id="A0A9P0F5W1"/>
<evidence type="ECO:0000256" key="1">
    <source>
        <dbReference type="ARBA" id="ARBA00007218"/>
    </source>
</evidence>
<keyword evidence="4" id="KW-1185">Reference proteome</keyword>
<dbReference type="GO" id="GO:0072669">
    <property type="term" value="C:tRNA-splicing ligase complex"/>
    <property type="evidence" value="ECO:0007669"/>
    <property type="project" value="TreeGrafter"/>
</dbReference>
<evidence type="ECO:0000313" key="3">
    <source>
        <dbReference type="EMBL" id="CAH0393310.1"/>
    </source>
</evidence>
<evidence type="ECO:0008006" key="5">
    <source>
        <dbReference type="Google" id="ProtNLM"/>
    </source>
</evidence>
<feature type="compositionally biased region" description="Basic and acidic residues" evidence="2">
    <location>
        <begin position="420"/>
        <end position="464"/>
    </location>
</feature>
<dbReference type="InterPro" id="IPR018797">
    <property type="entry name" value="FAM98"/>
</dbReference>
<accession>A0A9P0F5W1</accession>
<reference evidence="3" key="1">
    <citation type="submission" date="2021-12" db="EMBL/GenBank/DDBJ databases">
        <authorList>
            <person name="King R."/>
        </authorList>
    </citation>
    <scope>NUCLEOTIDE SEQUENCE</scope>
</reference>
<organism evidence="3 4">
    <name type="scientific">Bemisia tabaci</name>
    <name type="common">Sweetpotato whitefly</name>
    <name type="synonym">Aleurodes tabaci</name>
    <dbReference type="NCBI Taxonomy" id="7038"/>
    <lineage>
        <taxon>Eukaryota</taxon>
        <taxon>Metazoa</taxon>
        <taxon>Ecdysozoa</taxon>
        <taxon>Arthropoda</taxon>
        <taxon>Hexapoda</taxon>
        <taxon>Insecta</taxon>
        <taxon>Pterygota</taxon>
        <taxon>Neoptera</taxon>
        <taxon>Paraneoptera</taxon>
        <taxon>Hemiptera</taxon>
        <taxon>Sternorrhyncha</taxon>
        <taxon>Aleyrodoidea</taxon>
        <taxon>Aleyrodidae</taxon>
        <taxon>Aleyrodinae</taxon>
        <taxon>Bemisia</taxon>
    </lineage>
</organism>
<feature type="compositionally biased region" description="Polar residues" evidence="2">
    <location>
        <begin position="482"/>
        <end position="531"/>
    </location>
</feature>
<dbReference type="PANTHER" id="PTHR31353">
    <property type="entry name" value="FAM98"/>
    <property type="match status" value="1"/>
</dbReference>
<name>A0A9P0F5W1_BEMTA</name>
<feature type="compositionally biased region" description="Basic and acidic residues" evidence="2">
    <location>
        <begin position="560"/>
        <end position="569"/>
    </location>
</feature>
<dbReference type="PANTHER" id="PTHR31353:SF1">
    <property type="entry name" value="PROTEIN FAM98B"/>
    <property type="match status" value="1"/>
</dbReference>
<dbReference type="Pfam" id="PF10239">
    <property type="entry name" value="DUF2465"/>
    <property type="match status" value="1"/>
</dbReference>
<feature type="compositionally biased region" description="Polar residues" evidence="2">
    <location>
        <begin position="354"/>
        <end position="374"/>
    </location>
</feature>
<feature type="region of interest" description="Disordered" evidence="2">
    <location>
        <begin position="278"/>
        <end position="531"/>
    </location>
</feature>
<feature type="compositionally biased region" description="Basic and acidic residues" evidence="2">
    <location>
        <begin position="375"/>
        <end position="384"/>
    </location>
</feature>
<sequence>MNNIIDALTQIGFTNVDTNYVNDILSDGPKSVKYTQLVEWLSKELGSLCALDDHVNAIASPDDSSAFMLELSGFLKEIGCNYKSLTEGHINDRLNSRDSRLLLLDYLISEVEAARMMRAHCPEESKTMSIHLQESSVAADLKNMLITLKFAKPPDNITPEVLFGKVQAKLKEVLSKVPDDLLRKPLFTGVLTDKQWFRLAKIQTELHTDYTIRREMLLKRLDVTVLSFEWSDKLKSKAQVITQSYTPKRQALTLEPNISIADVLAARDDLTIIEKTSSASVRRNTQSSINKVVIGQVPDRGGRPHEQQPPPPEMPSWQQRSSAPGPSSVGGTASTGGGSNRVQAGWNSGGGQRQTGDNYQNSRPAGNQMNQESRSTYHTDKPAYQDKGPGNFQDNRIGYQDNRGGYQDQRGGYQNNRGGYQDHRGGYQDGRSYQDSRGYQDNRNYRDNRGYQETRAYQDNRGYQDNRSNYQDNRGGYHDSRGGQSNRGAPQPFQNSTSNRGTYQNSRGAYQDNRGAQNNYQNFAPNHQTGYQYSNYGDAAVYQERNNFQDPRQYYQETKGYSENREGDAGRGGFNSRGGPHSRGRGRGRGRGAY</sequence>
<dbReference type="OrthoDB" id="512356at2759"/>
<proteinExistence type="inferred from homology"/>